<sequence length="456" mass="50626">MSDDDSFTISTVPRFASFKHAFDGDNSAIEETLGDRFFDSHGTLNSPQSEKQAEGDRFLNIMKAQVSENVFELDRLAMFRSSAAYSRISGRSAATPHRGYQRSVHPAPSINEHSNVSVPTSKIFANFKQQRSVDHKKLAKKSSAAQIPLKPNAKHDRLVDKMLKHTVSAEMKQDMKLTKKQLGSKVGAMNNGSKCASNVIRPNSGSSLAKTQKFCCGRISLNAPVAVRPLVKNDTKVVEKRNKVSIGRSSSVQRQITRTSGTLRTIFSDLKSVQNETKRVPDVIDTVKISKSDRHCNQPKRINSEPSTDKVKVAKNRNVSSSHTLAQKPSHVVTCAHEKFDTSKAPVPKNKGITEFAPCLRSRASIKVMFFVEKKNERTEVACPGKVPFIDQQDKARDTSKAAAPARPRRTKAEIDAFFRRLSQPNTSFIFLPVLHYLWDAYFPVLSILAAACAKI</sequence>
<reference evidence="2 3" key="2">
    <citation type="submission" date="2018-11" db="EMBL/GenBank/DDBJ databases">
        <authorList>
            <consortium name="Pathogen Informatics"/>
        </authorList>
    </citation>
    <scope>NUCLEOTIDE SEQUENCE [LARGE SCALE GENOMIC DNA]</scope>
</reference>
<gene>
    <name evidence="2" type="ORF">TCLT_LOCUS728</name>
</gene>
<dbReference type="Proteomes" id="UP000276776">
    <property type="component" value="Unassembled WGS sequence"/>
</dbReference>
<keyword evidence="3" id="KW-1185">Reference proteome</keyword>
<name>A0A0N5CKW2_THECL</name>
<evidence type="ECO:0000313" key="3">
    <source>
        <dbReference type="Proteomes" id="UP000276776"/>
    </source>
</evidence>
<organism evidence="4">
    <name type="scientific">Thelazia callipaeda</name>
    <name type="common">Oriental eyeworm</name>
    <name type="synonym">Parasitic nematode</name>
    <dbReference type="NCBI Taxonomy" id="103827"/>
    <lineage>
        <taxon>Eukaryota</taxon>
        <taxon>Metazoa</taxon>
        <taxon>Ecdysozoa</taxon>
        <taxon>Nematoda</taxon>
        <taxon>Chromadorea</taxon>
        <taxon>Rhabditida</taxon>
        <taxon>Spirurina</taxon>
        <taxon>Spiruromorpha</taxon>
        <taxon>Thelazioidea</taxon>
        <taxon>Thelaziidae</taxon>
        <taxon>Thelazia</taxon>
    </lineage>
</organism>
<dbReference type="AlphaFoldDB" id="A0A0N5CKW2"/>
<dbReference type="WBParaSite" id="TCLT_0000072701-mRNA-1">
    <property type="protein sequence ID" value="TCLT_0000072701-mRNA-1"/>
    <property type="gene ID" value="TCLT_0000072701"/>
</dbReference>
<evidence type="ECO:0000313" key="2">
    <source>
        <dbReference type="EMBL" id="VDM95809.1"/>
    </source>
</evidence>
<reference evidence="4" key="1">
    <citation type="submission" date="2017-02" db="UniProtKB">
        <authorList>
            <consortium name="WormBaseParasite"/>
        </authorList>
    </citation>
    <scope>IDENTIFICATION</scope>
</reference>
<evidence type="ECO:0000313" key="4">
    <source>
        <dbReference type="WBParaSite" id="TCLT_0000072701-mRNA-1"/>
    </source>
</evidence>
<proteinExistence type="predicted"/>
<dbReference type="EMBL" id="UYYF01000062">
    <property type="protein sequence ID" value="VDM95809.1"/>
    <property type="molecule type" value="Genomic_DNA"/>
</dbReference>
<feature type="region of interest" description="Disordered" evidence="1">
    <location>
        <begin position="96"/>
        <end position="115"/>
    </location>
</feature>
<protein>
    <submittedName>
        <fullName evidence="4">TPX2_importin domain-containing protein</fullName>
    </submittedName>
</protein>
<evidence type="ECO:0000256" key="1">
    <source>
        <dbReference type="SAM" id="MobiDB-lite"/>
    </source>
</evidence>
<accession>A0A0N5CKW2</accession>